<name>A0AAJ7S096_9HYME</name>
<dbReference type="Proteomes" id="UP000694925">
    <property type="component" value="Unplaced"/>
</dbReference>
<feature type="region of interest" description="Disordered" evidence="1">
    <location>
        <begin position="593"/>
        <end position="628"/>
    </location>
</feature>
<feature type="region of interest" description="Disordered" evidence="1">
    <location>
        <begin position="211"/>
        <end position="418"/>
    </location>
</feature>
<organism evidence="2 3">
    <name type="scientific">Ceratina calcarata</name>
    <dbReference type="NCBI Taxonomy" id="156304"/>
    <lineage>
        <taxon>Eukaryota</taxon>
        <taxon>Metazoa</taxon>
        <taxon>Ecdysozoa</taxon>
        <taxon>Arthropoda</taxon>
        <taxon>Hexapoda</taxon>
        <taxon>Insecta</taxon>
        <taxon>Pterygota</taxon>
        <taxon>Neoptera</taxon>
        <taxon>Endopterygota</taxon>
        <taxon>Hymenoptera</taxon>
        <taxon>Apocrita</taxon>
        <taxon>Aculeata</taxon>
        <taxon>Apoidea</taxon>
        <taxon>Anthophila</taxon>
        <taxon>Apidae</taxon>
        <taxon>Ceratina</taxon>
        <taxon>Zadontomerus</taxon>
    </lineage>
</organism>
<feature type="compositionally biased region" description="Basic and acidic residues" evidence="1">
    <location>
        <begin position="599"/>
        <end position="617"/>
    </location>
</feature>
<feature type="compositionally biased region" description="Basic and acidic residues" evidence="1">
    <location>
        <begin position="517"/>
        <end position="526"/>
    </location>
</feature>
<keyword evidence="2" id="KW-1185">Reference proteome</keyword>
<feature type="compositionally biased region" description="Basic and acidic residues" evidence="1">
    <location>
        <begin position="371"/>
        <end position="380"/>
    </location>
</feature>
<reference evidence="3" key="1">
    <citation type="submission" date="2025-08" db="UniProtKB">
        <authorList>
            <consortium name="RefSeq"/>
        </authorList>
    </citation>
    <scope>IDENTIFICATION</scope>
    <source>
        <tissue evidence="3">Whole body</tissue>
    </source>
</reference>
<feature type="region of interest" description="Disordered" evidence="1">
    <location>
        <begin position="81"/>
        <end position="193"/>
    </location>
</feature>
<feature type="compositionally biased region" description="Basic and acidic residues" evidence="1">
    <location>
        <begin position="108"/>
        <end position="158"/>
    </location>
</feature>
<gene>
    <name evidence="3" type="primary">LOC113464260</name>
</gene>
<feature type="region of interest" description="Disordered" evidence="1">
    <location>
        <begin position="441"/>
        <end position="580"/>
    </location>
</feature>
<dbReference type="GeneID" id="113464260"/>
<dbReference type="AlphaFoldDB" id="A0AAJ7S096"/>
<proteinExistence type="predicted"/>
<feature type="compositionally biased region" description="Basic and acidic residues" evidence="1">
    <location>
        <begin position="269"/>
        <end position="313"/>
    </location>
</feature>
<feature type="compositionally biased region" description="Basic residues" evidence="1">
    <location>
        <begin position="558"/>
        <end position="567"/>
    </location>
</feature>
<evidence type="ECO:0000313" key="3">
    <source>
        <dbReference type="RefSeq" id="XP_026668955.1"/>
    </source>
</evidence>
<feature type="compositionally biased region" description="Basic and acidic residues" evidence="1">
    <location>
        <begin position="320"/>
        <end position="339"/>
    </location>
</feature>
<protein>
    <submittedName>
        <fullName evidence="3">Silent chromatin protein ESC1-like</fullName>
    </submittedName>
</protein>
<dbReference type="RefSeq" id="XP_026668955.1">
    <property type="nucleotide sequence ID" value="XM_026813154.1"/>
</dbReference>
<feature type="compositionally biased region" description="Basic and acidic residues" evidence="1">
    <location>
        <begin position="441"/>
        <end position="462"/>
    </location>
</feature>
<accession>A0AAJ7S096</accession>
<feature type="compositionally biased region" description="Acidic residues" evidence="1">
    <location>
        <begin position="214"/>
        <end position="242"/>
    </location>
</feature>
<sequence length="670" mass="74569">MNERFRLNYGRVIVLTTPPGTTSRSFFPFDSGRPSFFKNLLTQKSTSYFCSLRPSNLEGSGYAATEQRGKLDPSIEQIFRGPAERRSISKSTETLGAKLEGTPKRAKRETVKKNEISKNEAKRSLNRDKASSRTGRSSRDLPKLPDYEVPVDQEKSEYADEAEDEAASKDGKYKASEFRVGEDSERYIDQEERSSLYDDFEAKDVVKRGISGAEDYEEADEDVADTAEEAAAEEPNAFEEVSDERKARSDVRVKRDRDNSKEAVAGKMDNADASKDAKAEESLKDKVDGQSNVQEKESSDQTDQKRNVPEKNDNAAAKGAEQETDSKRSANDENAKLENQESQLADGKREAGLSNKANDVASDSSSLKVVSKTDESKVADVPDPGATKSDAPAPVAETAAAEDANKLDSKSNDAVMDADYEKRVEEQIQRKIDSIKEEIKREIAETQRIKEIEENNAKFDELREQEEDDEEAESSEGRESLAKRSVRNMGKTNQVRVDEKRSIRRRKRQGGSGGDCGPEKTQESNTKKSRQARKRSVFTTAARKRESPKEVYLVQTDKKKKRKRRSKNSAPALIPERRNVKLDESVPADFVLDSSFRGENGKSKASEDERAVAEQGKRSGSVASLNDEEVMGPLATEYREAFGGLNSEPGVALARFKRIKRVLGPLASRT</sequence>
<feature type="compositionally biased region" description="Basic and acidic residues" evidence="1">
    <location>
        <begin position="243"/>
        <end position="261"/>
    </location>
</feature>
<evidence type="ECO:0000256" key="1">
    <source>
        <dbReference type="SAM" id="MobiDB-lite"/>
    </source>
</evidence>
<feature type="compositionally biased region" description="Low complexity" evidence="1">
    <location>
        <begin position="390"/>
        <end position="402"/>
    </location>
</feature>
<feature type="compositionally biased region" description="Acidic residues" evidence="1">
    <location>
        <begin position="463"/>
        <end position="474"/>
    </location>
</feature>
<feature type="compositionally biased region" description="Basic and acidic residues" evidence="1">
    <location>
        <begin position="166"/>
        <end position="193"/>
    </location>
</feature>
<dbReference type="KEGG" id="ccal:113464260"/>
<evidence type="ECO:0000313" key="2">
    <source>
        <dbReference type="Proteomes" id="UP000694925"/>
    </source>
</evidence>
<feature type="compositionally biased region" description="Polar residues" evidence="1">
    <location>
        <begin position="355"/>
        <end position="368"/>
    </location>
</feature>
<feature type="compositionally biased region" description="Basic residues" evidence="1">
    <location>
        <begin position="527"/>
        <end position="536"/>
    </location>
</feature>